<dbReference type="Pfam" id="PF00583">
    <property type="entry name" value="Acetyltransf_1"/>
    <property type="match status" value="1"/>
</dbReference>
<evidence type="ECO:0000256" key="2">
    <source>
        <dbReference type="ARBA" id="ARBA00023315"/>
    </source>
</evidence>
<keyword evidence="6" id="KW-1185">Reference proteome</keyword>
<reference evidence="6" key="1">
    <citation type="submission" date="2019-09" db="EMBL/GenBank/DDBJ databases">
        <title>Antimicrobial potential of Antarctic Bacteria.</title>
        <authorList>
            <person name="Benaud N."/>
            <person name="Edwards R.J."/>
            <person name="Ferrari B.C."/>
        </authorList>
    </citation>
    <scope>NUCLEOTIDE SEQUENCE [LARGE SCALE GENOMIC DNA]</scope>
    <source>
        <strain evidence="6">SPB151</strain>
    </source>
</reference>
<dbReference type="InterPro" id="IPR000182">
    <property type="entry name" value="GNAT_dom"/>
</dbReference>
<sequence length="169" mass="18242">MARGVHRTGAAGVSRRDGPGKDRCRLAGQHHRGAFPPVRRGGRRPDRRLRRRGAGERRTERGGRADALFVHPDSWGTNAARLLTDAAIGDLRDRGCAEVWLWVLEANGRARAFYQRYGFAETPARTASSLDDLPELAWPSTCGPGTGSPGHRVTGSPGHRVTENGSSAG</sequence>
<accession>A0A7G6WWZ9</accession>
<protein>
    <submittedName>
        <fullName evidence="5">GNAT family N-acetyltransferase</fullName>
    </submittedName>
</protein>
<evidence type="ECO:0000313" key="5">
    <source>
        <dbReference type="EMBL" id="QNE18514.1"/>
    </source>
</evidence>
<dbReference type="Gene3D" id="3.40.630.30">
    <property type="match status" value="1"/>
</dbReference>
<dbReference type="PROSITE" id="PS51186">
    <property type="entry name" value="GNAT"/>
    <property type="match status" value="1"/>
</dbReference>
<gene>
    <name evidence="5" type="ORF">F1D05_12130</name>
</gene>
<keyword evidence="1 5" id="KW-0808">Transferase</keyword>
<dbReference type="InterPro" id="IPR016181">
    <property type="entry name" value="Acyl_CoA_acyltransferase"/>
</dbReference>
<dbReference type="SUPFAM" id="SSF55729">
    <property type="entry name" value="Acyl-CoA N-acyltransferases (Nat)"/>
    <property type="match status" value="1"/>
</dbReference>
<name>A0A7G6WWZ9_9ACTN</name>
<feature type="compositionally biased region" description="Basic residues" evidence="3">
    <location>
        <begin position="40"/>
        <end position="52"/>
    </location>
</feature>
<evidence type="ECO:0000256" key="3">
    <source>
        <dbReference type="SAM" id="MobiDB-lite"/>
    </source>
</evidence>
<dbReference type="InterPro" id="IPR050832">
    <property type="entry name" value="Bact_Acetyltransf"/>
</dbReference>
<dbReference type="AlphaFoldDB" id="A0A7G6WWZ9"/>
<feature type="region of interest" description="Disordered" evidence="3">
    <location>
        <begin position="138"/>
        <end position="169"/>
    </location>
</feature>
<dbReference type="EMBL" id="CP043661">
    <property type="protein sequence ID" value="QNE18514.1"/>
    <property type="molecule type" value="Genomic_DNA"/>
</dbReference>
<dbReference type="PANTHER" id="PTHR43877">
    <property type="entry name" value="AMINOALKYLPHOSPHONATE N-ACETYLTRANSFERASE-RELATED-RELATED"/>
    <property type="match status" value="1"/>
</dbReference>
<proteinExistence type="predicted"/>
<dbReference type="KEGG" id="kqi:F1D05_12130"/>
<feature type="compositionally biased region" description="Basic and acidic residues" evidence="3">
    <location>
        <begin position="53"/>
        <end position="63"/>
    </location>
</feature>
<reference evidence="5 6" key="2">
    <citation type="journal article" date="2020" name="Microbiol. Resour. Announc.">
        <title>Antarctic desert soil bacteria exhibit high novel natural product potential, evaluated through long-read genome sequencing and comparative genomics.</title>
        <authorList>
            <person name="Benaud N."/>
            <person name="Edwards R.J."/>
            <person name="Amos T.G."/>
            <person name="D'Agostino P.M."/>
            <person name="Gutierrez-Chavez C."/>
            <person name="Montgomery K."/>
            <person name="Nicetic I."/>
            <person name="Ferrari B.C."/>
        </authorList>
    </citation>
    <scope>NUCLEOTIDE SEQUENCE [LARGE SCALE GENOMIC DNA]</scope>
    <source>
        <strain evidence="5 6">SPB151</strain>
    </source>
</reference>
<dbReference type="GO" id="GO:0016747">
    <property type="term" value="F:acyltransferase activity, transferring groups other than amino-acyl groups"/>
    <property type="evidence" value="ECO:0007669"/>
    <property type="project" value="InterPro"/>
</dbReference>
<organism evidence="5 6">
    <name type="scientific">Kribbella qitaiheensis</name>
    <dbReference type="NCBI Taxonomy" id="1544730"/>
    <lineage>
        <taxon>Bacteria</taxon>
        <taxon>Bacillati</taxon>
        <taxon>Actinomycetota</taxon>
        <taxon>Actinomycetes</taxon>
        <taxon>Propionibacteriales</taxon>
        <taxon>Kribbellaceae</taxon>
        <taxon>Kribbella</taxon>
    </lineage>
</organism>
<feature type="domain" description="N-acetyltransferase" evidence="4">
    <location>
        <begin position="66"/>
        <end position="139"/>
    </location>
</feature>
<evidence type="ECO:0000256" key="1">
    <source>
        <dbReference type="ARBA" id="ARBA00022679"/>
    </source>
</evidence>
<evidence type="ECO:0000259" key="4">
    <source>
        <dbReference type="PROSITE" id="PS51186"/>
    </source>
</evidence>
<feature type="compositionally biased region" description="Basic and acidic residues" evidence="3">
    <location>
        <begin position="14"/>
        <end position="25"/>
    </location>
</feature>
<evidence type="ECO:0000313" key="6">
    <source>
        <dbReference type="Proteomes" id="UP000515563"/>
    </source>
</evidence>
<feature type="region of interest" description="Disordered" evidence="3">
    <location>
        <begin position="1"/>
        <end position="63"/>
    </location>
</feature>
<dbReference type="Proteomes" id="UP000515563">
    <property type="component" value="Chromosome"/>
</dbReference>
<keyword evidence="2" id="KW-0012">Acyltransferase</keyword>